<dbReference type="InterPro" id="IPR050397">
    <property type="entry name" value="Env_Response_Regulators"/>
</dbReference>
<dbReference type="InterPro" id="IPR036390">
    <property type="entry name" value="WH_DNA-bd_sf"/>
</dbReference>
<gene>
    <name evidence="6" type="ORF">D0Z08_09570</name>
</gene>
<dbReference type="Gene3D" id="2.60.120.10">
    <property type="entry name" value="Jelly Rolls"/>
    <property type="match status" value="1"/>
</dbReference>
<dbReference type="GO" id="GO:0003700">
    <property type="term" value="F:DNA-binding transcription factor activity"/>
    <property type="evidence" value="ECO:0007669"/>
    <property type="project" value="TreeGrafter"/>
</dbReference>
<reference evidence="6 7" key="1">
    <citation type="submission" date="2018-09" db="EMBL/GenBank/DDBJ databases">
        <title>Genome sequencing of Nocardioides immobilis CCTCC AB 2017083 for comparison to Nocardioides silvaticus.</title>
        <authorList>
            <person name="Li C."/>
            <person name="Wang G."/>
        </authorList>
    </citation>
    <scope>NUCLEOTIDE SEQUENCE [LARGE SCALE GENOMIC DNA]</scope>
    <source>
        <strain evidence="6 7">CCTCC AB 2017083</strain>
    </source>
</reference>
<organism evidence="6 7">
    <name type="scientific">Nocardioides immobilis</name>
    <dbReference type="NCBI Taxonomy" id="2049295"/>
    <lineage>
        <taxon>Bacteria</taxon>
        <taxon>Bacillati</taxon>
        <taxon>Actinomycetota</taxon>
        <taxon>Actinomycetes</taxon>
        <taxon>Propionibacteriales</taxon>
        <taxon>Nocardioidaceae</taxon>
        <taxon>Nocardioides</taxon>
    </lineage>
</organism>
<comment type="caution">
    <text evidence="6">The sequence shown here is derived from an EMBL/GenBank/DDBJ whole genome shotgun (WGS) entry which is preliminary data.</text>
</comment>
<evidence type="ECO:0000256" key="1">
    <source>
        <dbReference type="ARBA" id="ARBA00023015"/>
    </source>
</evidence>
<dbReference type="SMART" id="SM00100">
    <property type="entry name" value="cNMP"/>
    <property type="match status" value="1"/>
</dbReference>
<dbReference type="CDD" id="cd00038">
    <property type="entry name" value="CAP_ED"/>
    <property type="match status" value="1"/>
</dbReference>
<dbReference type="Pfam" id="PF13545">
    <property type="entry name" value="HTH_Crp_2"/>
    <property type="match status" value="1"/>
</dbReference>
<accession>A0A417Y474</accession>
<keyword evidence="2" id="KW-0238">DNA-binding</keyword>
<feature type="domain" description="HTH crp-type" evidence="5">
    <location>
        <begin position="143"/>
        <end position="210"/>
    </location>
</feature>
<keyword evidence="7" id="KW-1185">Reference proteome</keyword>
<dbReference type="GO" id="GO:0005829">
    <property type="term" value="C:cytosol"/>
    <property type="evidence" value="ECO:0007669"/>
    <property type="project" value="TreeGrafter"/>
</dbReference>
<protein>
    <submittedName>
        <fullName evidence="6">Crp/Fnr family transcriptional regulator</fullName>
    </submittedName>
</protein>
<dbReference type="InterPro" id="IPR036388">
    <property type="entry name" value="WH-like_DNA-bd_sf"/>
</dbReference>
<dbReference type="SUPFAM" id="SSF46785">
    <property type="entry name" value="Winged helix' DNA-binding domain"/>
    <property type="match status" value="1"/>
</dbReference>
<sequence length="217" mass="23959">MSTDWRPLFDLLVPQERRELLASGQRRRFARKEVIFHEGDPGGTIHLIQSGHVAVRIHTPLGDVATLAILGPGRTCGELALLDPDARHSASCIAIEATETWLLHREQVNRLRRAYPAIDRFAMQLMAAYVRRLSEQLVQALYLSADQRVAARVLDLAETYGEGRDIPVTQEDVATLAGTSRATVNRVLGELEAAGALAVSRRRIAVLDRALVARAAR</sequence>
<dbReference type="OrthoDB" id="892842at2"/>
<dbReference type="EMBL" id="QXGH01000013">
    <property type="protein sequence ID" value="RHW27387.1"/>
    <property type="molecule type" value="Genomic_DNA"/>
</dbReference>
<dbReference type="AlphaFoldDB" id="A0A417Y474"/>
<evidence type="ECO:0000256" key="2">
    <source>
        <dbReference type="ARBA" id="ARBA00023125"/>
    </source>
</evidence>
<evidence type="ECO:0000259" key="4">
    <source>
        <dbReference type="PROSITE" id="PS50042"/>
    </source>
</evidence>
<dbReference type="PROSITE" id="PS51063">
    <property type="entry name" value="HTH_CRP_2"/>
    <property type="match status" value="1"/>
</dbReference>
<evidence type="ECO:0000259" key="5">
    <source>
        <dbReference type="PROSITE" id="PS51063"/>
    </source>
</evidence>
<dbReference type="InterPro" id="IPR012318">
    <property type="entry name" value="HTH_CRP"/>
</dbReference>
<keyword evidence="1" id="KW-0805">Transcription regulation</keyword>
<dbReference type="PANTHER" id="PTHR24567:SF74">
    <property type="entry name" value="HTH-TYPE TRANSCRIPTIONAL REGULATOR ARCR"/>
    <property type="match status" value="1"/>
</dbReference>
<dbReference type="Pfam" id="PF00027">
    <property type="entry name" value="cNMP_binding"/>
    <property type="match status" value="1"/>
</dbReference>
<keyword evidence="3" id="KW-0804">Transcription</keyword>
<dbReference type="SUPFAM" id="SSF51206">
    <property type="entry name" value="cAMP-binding domain-like"/>
    <property type="match status" value="1"/>
</dbReference>
<dbReference type="SMART" id="SM00419">
    <property type="entry name" value="HTH_CRP"/>
    <property type="match status" value="1"/>
</dbReference>
<evidence type="ECO:0000313" key="7">
    <source>
        <dbReference type="Proteomes" id="UP000283644"/>
    </source>
</evidence>
<proteinExistence type="predicted"/>
<dbReference type="Gene3D" id="1.10.10.10">
    <property type="entry name" value="Winged helix-like DNA-binding domain superfamily/Winged helix DNA-binding domain"/>
    <property type="match status" value="1"/>
</dbReference>
<dbReference type="Proteomes" id="UP000283644">
    <property type="component" value="Unassembled WGS sequence"/>
</dbReference>
<dbReference type="PROSITE" id="PS50042">
    <property type="entry name" value="CNMP_BINDING_3"/>
    <property type="match status" value="1"/>
</dbReference>
<evidence type="ECO:0000313" key="6">
    <source>
        <dbReference type="EMBL" id="RHW27387.1"/>
    </source>
</evidence>
<dbReference type="RefSeq" id="WP_118925008.1">
    <property type="nucleotide sequence ID" value="NZ_QXGH01000013.1"/>
</dbReference>
<dbReference type="InterPro" id="IPR014710">
    <property type="entry name" value="RmlC-like_jellyroll"/>
</dbReference>
<dbReference type="GO" id="GO:0003677">
    <property type="term" value="F:DNA binding"/>
    <property type="evidence" value="ECO:0007669"/>
    <property type="project" value="UniProtKB-KW"/>
</dbReference>
<dbReference type="InterPro" id="IPR018490">
    <property type="entry name" value="cNMP-bd_dom_sf"/>
</dbReference>
<evidence type="ECO:0000256" key="3">
    <source>
        <dbReference type="ARBA" id="ARBA00023163"/>
    </source>
</evidence>
<feature type="domain" description="Cyclic nucleotide-binding" evidence="4">
    <location>
        <begin position="8"/>
        <end position="111"/>
    </location>
</feature>
<dbReference type="InterPro" id="IPR000595">
    <property type="entry name" value="cNMP-bd_dom"/>
</dbReference>
<name>A0A417Y474_9ACTN</name>
<dbReference type="PANTHER" id="PTHR24567">
    <property type="entry name" value="CRP FAMILY TRANSCRIPTIONAL REGULATORY PROTEIN"/>
    <property type="match status" value="1"/>
</dbReference>